<evidence type="ECO:0000256" key="1">
    <source>
        <dbReference type="ARBA" id="ARBA00004141"/>
    </source>
</evidence>
<evidence type="ECO:0000256" key="2">
    <source>
        <dbReference type="ARBA" id="ARBA00009399"/>
    </source>
</evidence>
<reference evidence="10" key="2">
    <citation type="submission" date="2017-06" db="EMBL/GenBank/DDBJ databases">
        <authorList>
            <person name="Varghese N."/>
            <person name="Submissions S."/>
        </authorList>
    </citation>
    <scope>NUCLEOTIDE SEQUENCE [LARGE SCALE GENOMIC DNA]</scope>
    <source>
        <strain evidence="10">DSM 26170</strain>
    </source>
</reference>
<evidence type="ECO:0000256" key="3">
    <source>
        <dbReference type="ARBA" id="ARBA00022692"/>
    </source>
</evidence>
<keyword evidence="3 6" id="KW-0812">Transmembrane</keyword>
<dbReference type="Proteomes" id="UP000292859">
    <property type="component" value="Unassembled WGS sequence"/>
</dbReference>
<protein>
    <submittedName>
        <fullName evidence="9">GtrA family protein</fullName>
    </submittedName>
    <submittedName>
        <fullName evidence="8">Putative flippase GtrA (Transmembrane translocase of bactoprenol-linked glucose)</fullName>
    </submittedName>
</protein>
<feature type="transmembrane region" description="Helical" evidence="6">
    <location>
        <begin position="40"/>
        <end position="60"/>
    </location>
</feature>
<evidence type="ECO:0000256" key="6">
    <source>
        <dbReference type="SAM" id="Phobius"/>
    </source>
</evidence>
<gene>
    <name evidence="9" type="ORF">EYF88_14540</name>
    <name evidence="8" type="ORF">SAMN06265378_11250</name>
</gene>
<accession>A0A238XSS7</accession>
<dbReference type="OrthoDB" id="7024322at2"/>
<dbReference type="AlphaFoldDB" id="A0A238XSS7"/>
<evidence type="ECO:0000313" key="9">
    <source>
        <dbReference type="EMBL" id="TBN47859.1"/>
    </source>
</evidence>
<feature type="domain" description="GtrA/DPMS transmembrane" evidence="7">
    <location>
        <begin position="9"/>
        <end position="122"/>
    </location>
</feature>
<feature type="transmembrane region" description="Helical" evidence="6">
    <location>
        <begin position="12"/>
        <end position="34"/>
    </location>
</feature>
<dbReference type="InterPro" id="IPR051401">
    <property type="entry name" value="GtrA_CellWall_Glycosyl"/>
</dbReference>
<sequence length="137" mass="14387">MSLRRQVGRFAVVGAAATVLHIASGSILIAIGIPPLVANLLAFLMAFGFSFMGHWGYTFAQGQVPLSRAFRRFVAVAAVGFVLNETVLLLLLQVTDVLVAALACAVLVAAAASFVLGRSWAFRSSPSGLLARTDDLP</sequence>
<reference evidence="9 11" key="3">
    <citation type="submission" date="2019-02" db="EMBL/GenBank/DDBJ databases">
        <authorList>
            <person name="Zhang G."/>
        </authorList>
    </citation>
    <scope>NUCLEOTIDE SEQUENCE [LARGE SCALE GENOMIC DNA]</scope>
    <source>
        <strain evidence="9 11">CMB17</strain>
    </source>
</reference>
<dbReference type="EMBL" id="FZNM01000012">
    <property type="protein sequence ID" value="SNR62045.1"/>
    <property type="molecule type" value="Genomic_DNA"/>
</dbReference>
<feature type="transmembrane region" description="Helical" evidence="6">
    <location>
        <begin position="98"/>
        <end position="117"/>
    </location>
</feature>
<evidence type="ECO:0000313" key="11">
    <source>
        <dbReference type="Proteomes" id="UP000292859"/>
    </source>
</evidence>
<comment type="similarity">
    <text evidence="2">Belongs to the GtrA family.</text>
</comment>
<reference evidence="8" key="1">
    <citation type="submission" date="2017-06" db="EMBL/GenBank/DDBJ databases">
        <authorList>
            <person name="Kim H.J."/>
            <person name="Triplett B.A."/>
        </authorList>
    </citation>
    <scope>NUCLEOTIDE SEQUENCE [LARGE SCALE GENOMIC DNA]</scope>
    <source>
        <strain evidence="8">DSM 26170</strain>
    </source>
</reference>
<keyword evidence="4 6" id="KW-1133">Transmembrane helix</keyword>
<keyword evidence="5 6" id="KW-0472">Membrane</keyword>
<organism evidence="8 10">
    <name type="scientific">Paracoccus sediminis</name>
    <dbReference type="NCBI Taxonomy" id="1214787"/>
    <lineage>
        <taxon>Bacteria</taxon>
        <taxon>Pseudomonadati</taxon>
        <taxon>Pseudomonadota</taxon>
        <taxon>Alphaproteobacteria</taxon>
        <taxon>Rhodobacterales</taxon>
        <taxon>Paracoccaceae</taxon>
        <taxon>Paracoccus</taxon>
    </lineage>
</organism>
<dbReference type="Proteomes" id="UP000198409">
    <property type="component" value="Unassembled WGS sequence"/>
</dbReference>
<keyword evidence="11" id="KW-1185">Reference proteome</keyword>
<name>A0A238XSS7_9RHOB</name>
<dbReference type="GO" id="GO:0005886">
    <property type="term" value="C:plasma membrane"/>
    <property type="evidence" value="ECO:0007669"/>
    <property type="project" value="TreeGrafter"/>
</dbReference>
<evidence type="ECO:0000256" key="5">
    <source>
        <dbReference type="ARBA" id="ARBA00023136"/>
    </source>
</evidence>
<comment type="subcellular location">
    <subcellularLocation>
        <location evidence="1">Membrane</location>
        <topology evidence="1">Multi-pass membrane protein</topology>
    </subcellularLocation>
</comment>
<dbReference type="EMBL" id="SIRL01000012">
    <property type="protein sequence ID" value="TBN47859.1"/>
    <property type="molecule type" value="Genomic_DNA"/>
</dbReference>
<evidence type="ECO:0000256" key="4">
    <source>
        <dbReference type="ARBA" id="ARBA00022989"/>
    </source>
</evidence>
<dbReference type="InterPro" id="IPR007267">
    <property type="entry name" value="GtrA_DPMS_TM"/>
</dbReference>
<evidence type="ECO:0000313" key="10">
    <source>
        <dbReference type="Proteomes" id="UP000198409"/>
    </source>
</evidence>
<dbReference type="PANTHER" id="PTHR38459:SF1">
    <property type="entry name" value="PROPHAGE BACTOPRENOL-LINKED GLUCOSE TRANSLOCASE HOMOLOG"/>
    <property type="match status" value="1"/>
</dbReference>
<dbReference type="GO" id="GO:0000271">
    <property type="term" value="P:polysaccharide biosynthetic process"/>
    <property type="evidence" value="ECO:0007669"/>
    <property type="project" value="InterPro"/>
</dbReference>
<dbReference type="PANTHER" id="PTHR38459">
    <property type="entry name" value="PROPHAGE BACTOPRENOL-LINKED GLUCOSE TRANSLOCASE HOMOLOG"/>
    <property type="match status" value="1"/>
</dbReference>
<dbReference type="Pfam" id="PF04138">
    <property type="entry name" value="GtrA_DPMS_TM"/>
    <property type="match status" value="1"/>
</dbReference>
<feature type="transmembrane region" description="Helical" evidence="6">
    <location>
        <begin position="72"/>
        <end position="92"/>
    </location>
</feature>
<dbReference type="RefSeq" id="WP_089388910.1">
    <property type="nucleotide sequence ID" value="NZ_FZNM01000012.1"/>
</dbReference>
<evidence type="ECO:0000313" key="8">
    <source>
        <dbReference type="EMBL" id="SNR62045.1"/>
    </source>
</evidence>
<proteinExistence type="inferred from homology"/>
<evidence type="ECO:0000259" key="7">
    <source>
        <dbReference type="Pfam" id="PF04138"/>
    </source>
</evidence>